<dbReference type="EMBL" id="DF967972">
    <property type="protein sequence ID" value="GAP13176.1"/>
    <property type="molecule type" value="Genomic_DNA"/>
</dbReference>
<gene>
    <name evidence="1" type="ORF">LARV_00927</name>
</gene>
<evidence type="ECO:0000313" key="2">
    <source>
        <dbReference type="Proteomes" id="UP000055060"/>
    </source>
</evidence>
<protein>
    <submittedName>
        <fullName evidence="1">Uncharacterized protein</fullName>
    </submittedName>
</protein>
<dbReference type="STRING" id="360412.LARV_00927"/>
<reference evidence="1" key="1">
    <citation type="submission" date="2015-07" db="EMBL/GenBank/DDBJ databases">
        <title>Draft Genome Sequences of Anaerolinea thermolimosa IMO-1, Bellilinea caldifistulae GOMI-1, Leptolinea tardivitalis YMTK-2, Levilinea saccharolytica KIBI-1,Longilinea arvoryzae KOME-1, Previously Described as Members of the Anaerolineaceae (Chloroflexi).</title>
        <authorList>
            <person name="Sekiguchi Y."/>
            <person name="Ohashi A."/>
            <person name="Matsuura N."/>
            <person name="Tourlousse M.D."/>
        </authorList>
    </citation>
    <scope>NUCLEOTIDE SEQUENCE [LARGE SCALE GENOMIC DNA]</scope>
    <source>
        <strain evidence="1">KOME-1</strain>
    </source>
</reference>
<organism evidence="1">
    <name type="scientific">Longilinea arvoryzae</name>
    <dbReference type="NCBI Taxonomy" id="360412"/>
    <lineage>
        <taxon>Bacteria</taxon>
        <taxon>Bacillati</taxon>
        <taxon>Chloroflexota</taxon>
        <taxon>Anaerolineae</taxon>
        <taxon>Anaerolineales</taxon>
        <taxon>Anaerolineaceae</taxon>
        <taxon>Longilinea</taxon>
    </lineage>
</organism>
<name>A0A0S7BGB4_9CHLR</name>
<accession>A0A0S7BGB4</accession>
<dbReference type="RefSeq" id="WP_075072527.1">
    <property type="nucleotide sequence ID" value="NZ_DF967972.1"/>
</dbReference>
<proteinExistence type="predicted"/>
<dbReference type="Proteomes" id="UP000055060">
    <property type="component" value="Unassembled WGS sequence"/>
</dbReference>
<keyword evidence="2" id="KW-1185">Reference proteome</keyword>
<sequence length="1582" mass="180712">MTTNLMDMLKLVESTLHKMENHIELESFDRQVMKLWIEIHSSKEEIVDDDHLRGKYELVREQIARILQDQFNFALGRIEQADDETAFSRAKDDATEWQGMFSNVDQNTVNSSPRLETSINRYRLFAECFKKYTVLTRRLIEELDSHNISGLRTDISGFLENLNKAILTLQSDLRLDQQEHDRRIDLFRQWIGAIENNETVQRIFDVSKTMTIQVSGDYAAGMDDLKNKDPDLTVYHYISDDPIDPVMGWNKVRDVIVIWDRRWKRYCSKKIQQYADELLNSGLDEKGPFAVDPFEWKMRFDNLVEHIKRPITDLDRQTRDEYQAINHRISQAIFNFRPLRDRFEGVRELINTDDQRDPLDLLVELDRVWLEIRKQVPLYATANDDLRGSLIPRVKNQLRQRYSGYRKLFLSNPFAVKRAAHDVVSKLKQFTEFEADRFDIERLINLCELFESEMNAASGELPDRALARLEALQVTIENEKMGDIPLMLTMEIQTRRAGLKPVKVGQELKVRATDLLRSLENQATSLPIDQLVTMYLNQIESVLKQMEVALPELRKQPSTNTALLPIFDSLVNSQRTLMAWSAYLQAAVEIERPGADLKQINNWLDVVRSSVYRKNLFTKFDDIVNKLAGFGANDGMVEAIVTQINTALEKTGDDYQCLTGGAISGLLNLWAQLDAVRDLSTTRISERRAARAALEQKILRIAMNLLALLHEEVTKVSLKDLELTVQWMQKNQATHPYLIEMEAHLSALQALSYLKPDHGEPNLDAAITAWKRARERSHPHAEAMQRALKKMKALVDAAKGVFISLASANADPTLKYDTDVIACTLQSKLLKIIKEYENIEYLSGKVITVAIVGEARVVPFPLIEDFRTDYGNITYREGEMSSPALDLEYQVMWDQYHLTDVMKSMQVLMPPAPALIYDEFLFRSQTYKNLASLIFRMAQSQTLVELQRVCSHDALPLVNNVGLKTRHAELLKRIPKLDDLATNLWTQGRSAYEQELVAPAGGLADPHKNDYRRMILNPDSIYPLDGSINRIHELQIWLANSITHFQNKRTTFVSATYVIGLGPDSIGKHHNDLSSIAEQAKDLHAIFPHFLTLYFARLQLDDTAWKTHPLGTIFIDLTNFIQDRDLDTFLAHLKDLHKLYQNVREKQASGLLLALDNEADDELGILTSQITVIKLWATPAGYADLAGHPSFIEIERQVRACDQKRKIVLKLLKQLKEAGNVAGVPGGTVPTDMEKEDFIASRFKDPLAWASDLLQRLEEEAPDPLKTPLWRWSLIFGNMTEEAVIKKYITAESTLVAEAKTYLDKLNARVNKQVGGGTEDLLIRTQNKISTDRTGICAWLLQAKYKEAFDEWVSQVGLEFDLKDEQLPVNGGGVERARQVGVCTAPLVTWLVSLRNWFDIQVAVKGIDSASQKVPYKPMDGVWIKRKNPGGRGMYALFADMVQREAEFHKSLGDIQTASAYRISLIQQEQGIFTTLPLWTEQVAGELALIASLYSDYEDALEKAWTAWRAKSAIRVPWLDFRNQNKRRFDEAKEDLQSKACSVCRLAPDNSPLREQLGLECSRFTDPKIDNPCGRFTLDGRL</sequence>
<evidence type="ECO:0000313" key="1">
    <source>
        <dbReference type="EMBL" id="GAP13176.1"/>
    </source>
</evidence>